<name>A0A0F7L4W2_9VIRU</name>
<reference evidence="1" key="1">
    <citation type="journal article" date="2015" name="Front. Microbiol.">
        <title>Combining genomic sequencing methods to explore viral diversity and reveal potential virus-host interactions.</title>
        <authorList>
            <person name="Chow C.E."/>
            <person name="Winget D.M."/>
            <person name="White R.A.III."/>
            <person name="Hallam S.J."/>
            <person name="Suttle C.A."/>
        </authorList>
    </citation>
    <scope>NUCLEOTIDE SEQUENCE</scope>
    <source>
        <strain evidence="1">Anoxic2_1</strain>
    </source>
</reference>
<protein>
    <submittedName>
        <fullName evidence="1">Uncharacterized protein</fullName>
    </submittedName>
</protein>
<accession>A0A0F7L4W2</accession>
<dbReference type="Pfam" id="PF19645">
    <property type="entry name" value="DUF6148"/>
    <property type="match status" value="1"/>
</dbReference>
<organism evidence="1">
    <name type="scientific">uncultured marine virus</name>
    <dbReference type="NCBI Taxonomy" id="186617"/>
    <lineage>
        <taxon>Viruses</taxon>
        <taxon>environmental samples</taxon>
    </lineage>
</organism>
<evidence type="ECO:0000313" key="1">
    <source>
        <dbReference type="EMBL" id="AKH46562.1"/>
    </source>
</evidence>
<proteinExistence type="predicted"/>
<sequence length="70" mass="7885">MALSNSALLTLYLEALEAIATGQSYTIGGRQLSRANIREVRETIEWLEKRIRRDTSRTGDCDVVRFGNPT</sequence>
<reference evidence="1" key="2">
    <citation type="submission" date="2015-03" db="EMBL/GenBank/DDBJ databases">
        <authorList>
            <person name="Chow C.-E.T."/>
            <person name="Winget D.M."/>
            <person name="White R.A.III."/>
            <person name="Hallam S.J."/>
            <person name="Suttle C.A."/>
        </authorList>
    </citation>
    <scope>NUCLEOTIDE SEQUENCE</scope>
    <source>
        <strain evidence="1">Anoxic2_1</strain>
    </source>
</reference>
<dbReference type="InterPro" id="IPR046146">
    <property type="entry name" value="DUF6148"/>
</dbReference>
<dbReference type="EMBL" id="KR029585">
    <property type="protein sequence ID" value="AKH46562.1"/>
    <property type="molecule type" value="Genomic_DNA"/>
</dbReference>